<feature type="signal peptide" evidence="1">
    <location>
        <begin position="1"/>
        <end position="17"/>
    </location>
</feature>
<evidence type="ECO:0000313" key="3">
    <source>
        <dbReference type="Proteomes" id="UP001642540"/>
    </source>
</evidence>
<evidence type="ECO:0000256" key="1">
    <source>
        <dbReference type="SAM" id="SignalP"/>
    </source>
</evidence>
<keyword evidence="1" id="KW-0732">Signal</keyword>
<dbReference type="EMBL" id="CAXLJM020000065">
    <property type="protein sequence ID" value="CAL8121456.1"/>
    <property type="molecule type" value="Genomic_DNA"/>
</dbReference>
<accession>A0ABP1RBM2</accession>
<protein>
    <submittedName>
        <fullName evidence="2">Uncharacterized protein</fullName>
    </submittedName>
</protein>
<dbReference type="Proteomes" id="UP001642540">
    <property type="component" value="Unassembled WGS sequence"/>
</dbReference>
<proteinExistence type="predicted"/>
<comment type="caution">
    <text evidence="2">The sequence shown here is derived from an EMBL/GenBank/DDBJ whole genome shotgun (WGS) entry which is preliminary data.</text>
</comment>
<gene>
    <name evidence="2" type="ORF">ODALV1_LOCUS19390</name>
</gene>
<sequence>MLKFLFLHLSSTTLVLPALDIFVLQLRTWDELQACAQLVKESHPALRMLEPSLPPTSDMGSGGALRTEAYELLGRDRVYLHNEPELDKEPELQ</sequence>
<organism evidence="2 3">
    <name type="scientific">Orchesella dallaii</name>
    <dbReference type="NCBI Taxonomy" id="48710"/>
    <lineage>
        <taxon>Eukaryota</taxon>
        <taxon>Metazoa</taxon>
        <taxon>Ecdysozoa</taxon>
        <taxon>Arthropoda</taxon>
        <taxon>Hexapoda</taxon>
        <taxon>Collembola</taxon>
        <taxon>Entomobryomorpha</taxon>
        <taxon>Entomobryoidea</taxon>
        <taxon>Orchesellidae</taxon>
        <taxon>Orchesellinae</taxon>
        <taxon>Orchesella</taxon>
    </lineage>
</organism>
<feature type="chain" id="PRO_5046650040" evidence="1">
    <location>
        <begin position="18"/>
        <end position="93"/>
    </location>
</feature>
<reference evidence="2 3" key="1">
    <citation type="submission" date="2024-08" db="EMBL/GenBank/DDBJ databases">
        <authorList>
            <person name="Cucini C."/>
            <person name="Frati F."/>
        </authorList>
    </citation>
    <scope>NUCLEOTIDE SEQUENCE [LARGE SCALE GENOMIC DNA]</scope>
</reference>
<evidence type="ECO:0000313" key="2">
    <source>
        <dbReference type="EMBL" id="CAL8121456.1"/>
    </source>
</evidence>
<name>A0ABP1RBM2_9HEXA</name>
<keyword evidence="3" id="KW-1185">Reference proteome</keyword>